<reference evidence="1 2" key="1">
    <citation type="journal article" date="2018" name="Front. Plant Sci.">
        <title>Red Clover (Trifolium pratense) and Zigzag Clover (T. medium) - A Picture of Genomic Similarities and Differences.</title>
        <authorList>
            <person name="Dluhosova J."/>
            <person name="Istvanek J."/>
            <person name="Nedelnik J."/>
            <person name="Repkova J."/>
        </authorList>
    </citation>
    <scope>NUCLEOTIDE SEQUENCE [LARGE SCALE GENOMIC DNA]</scope>
    <source>
        <strain evidence="2">cv. 10/8</strain>
        <tissue evidence="1">Leaf</tissue>
    </source>
</reference>
<dbReference type="AlphaFoldDB" id="A0A392QMK3"/>
<evidence type="ECO:0000313" key="2">
    <source>
        <dbReference type="Proteomes" id="UP000265520"/>
    </source>
</evidence>
<organism evidence="1 2">
    <name type="scientific">Trifolium medium</name>
    <dbReference type="NCBI Taxonomy" id="97028"/>
    <lineage>
        <taxon>Eukaryota</taxon>
        <taxon>Viridiplantae</taxon>
        <taxon>Streptophyta</taxon>
        <taxon>Embryophyta</taxon>
        <taxon>Tracheophyta</taxon>
        <taxon>Spermatophyta</taxon>
        <taxon>Magnoliopsida</taxon>
        <taxon>eudicotyledons</taxon>
        <taxon>Gunneridae</taxon>
        <taxon>Pentapetalae</taxon>
        <taxon>rosids</taxon>
        <taxon>fabids</taxon>
        <taxon>Fabales</taxon>
        <taxon>Fabaceae</taxon>
        <taxon>Papilionoideae</taxon>
        <taxon>50 kb inversion clade</taxon>
        <taxon>NPAAA clade</taxon>
        <taxon>Hologalegina</taxon>
        <taxon>IRL clade</taxon>
        <taxon>Trifolieae</taxon>
        <taxon>Trifolium</taxon>
    </lineage>
</organism>
<comment type="caution">
    <text evidence="1">The sequence shown here is derived from an EMBL/GenBank/DDBJ whole genome shotgun (WGS) entry which is preliminary data.</text>
</comment>
<protein>
    <submittedName>
        <fullName evidence="1">Uncharacterized protein</fullName>
    </submittedName>
</protein>
<dbReference type="Proteomes" id="UP000265520">
    <property type="component" value="Unassembled WGS sequence"/>
</dbReference>
<name>A0A392QMK3_9FABA</name>
<accession>A0A392QMK3</accession>
<dbReference type="EMBL" id="LXQA010145642">
    <property type="protein sequence ID" value="MCI25169.1"/>
    <property type="molecule type" value="Genomic_DNA"/>
</dbReference>
<keyword evidence="2" id="KW-1185">Reference proteome</keyword>
<evidence type="ECO:0000313" key="1">
    <source>
        <dbReference type="EMBL" id="MCI25169.1"/>
    </source>
</evidence>
<sequence>MVMVVRILGLGGGCGVVCKVPSPPLPPRRDGWRR</sequence>
<proteinExistence type="predicted"/>
<feature type="non-terminal residue" evidence="1">
    <location>
        <position position="34"/>
    </location>
</feature>